<reference evidence="8" key="1">
    <citation type="submission" date="2021-01" db="EMBL/GenBank/DDBJ databases">
        <authorList>
            <consortium name="Genoscope - CEA"/>
            <person name="William W."/>
        </authorList>
    </citation>
    <scope>NUCLEOTIDE SEQUENCE</scope>
</reference>
<dbReference type="InterPro" id="IPR000719">
    <property type="entry name" value="Prot_kinase_dom"/>
</dbReference>
<keyword evidence="3" id="KW-0547">Nucleotide-binding</keyword>
<evidence type="ECO:0000256" key="2">
    <source>
        <dbReference type="ARBA" id="ARBA00022679"/>
    </source>
</evidence>
<dbReference type="PROSITE" id="PS00108">
    <property type="entry name" value="PROTEIN_KINASE_ST"/>
    <property type="match status" value="1"/>
</dbReference>
<accession>A0A8S1NU52</accession>
<dbReference type="OrthoDB" id="308689at2759"/>
<dbReference type="PANTHER" id="PTHR24345">
    <property type="entry name" value="SERINE/THREONINE-PROTEIN KINASE PLK"/>
    <property type="match status" value="1"/>
</dbReference>
<evidence type="ECO:0000256" key="1">
    <source>
        <dbReference type="ARBA" id="ARBA00022527"/>
    </source>
</evidence>
<feature type="coiled-coil region" evidence="6">
    <location>
        <begin position="475"/>
        <end position="554"/>
    </location>
</feature>
<feature type="domain" description="Protein kinase" evidence="7">
    <location>
        <begin position="18"/>
        <end position="285"/>
    </location>
</feature>
<gene>
    <name evidence="8" type="ORF">PSON_ATCC_30995.1.T0600067</name>
</gene>
<protein>
    <recommendedName>
        <fullName evidence="7">Protein kinase domain-containing protein</fullName>
    </recommendedName>
</protein>
<evidence type="ECO:0000259" key="7">
    <source>
        <dbReference type="PROSITE" id="PS50011"/>
    </source>
</evidence>
<evidence type="ECO:0000256" key="3">
    <source>
        <dbReference type="ARBA" id="ARBA00022741"/>
    </source>
</evidence>
<dbReference type="AlphaFoldDB" id="A0A8S1NU52"/>
<dbReference type="PANTHER" id="PTHR24345:SF91">
    <property type="entry name" value="SERINE_THREONINE-PROTEIN KINASE PLK4"/>
    <property type="match status" value="1"/>
</dbReference>
<evidence type="ECO:0000256" key="5">
    <source>
        <dbReference type="ARBA" id="ARBA00022840"/>
    </source>
</evidence>
<evidence type="ECO:0000313" key="9">
    <source>
        <dbReference type="Proteomes" id="UP000692954"/>
    </source>
</evidence>
<evidence type="ECO:0000313" key="8">
    <source>
        <dbReference type="EMBL" id="CAD8093045.1"/>
    </source>
</evidence>
<feature type="coiled-coil region" evidence="6">
    <location>
        <begin position="413"/>
        <end position="447"/>
    </location>
</feature>
<evidence type="ECO:0000256" key="4">
    <source>
        <dbReference type="ARBA" id="ARBA00022777"/>
    </source>
</evidence>
<keyword evidence="1" id="KW-0723">Serine/threonine-protein kinase</keyword>
<evidence type="ECO:0000256" key="6">
    <source>
        <dbReference type="SAM" id="Coils"/>
    </source>
</evidence>
<keyword evidence="6" id="KW-0175">Coiled coil</keyword>
<dbReference type="GO" id="GO:0005524">
    <property type="term" value="F:ATP binding"/>
    <property type="evidence" value="ECO:0007669"/>
    <property type="project" value="UniProtKB-KW"/>
</dbReference>
<dbReference type="Proteomes" id="UP000692954">
    <property type="component" value="Unassembled WGS sequence"/>
</dbReference>
<dbReference type="GO" id="GO:0004674">
    <property type="term" value="F:protein serine/threonine kinase activity"/>
    <property type="evidence" value="ECO:0007669"/>
    <property type="project" value="UniProtKB-KW"/>
</dbReference>
<keyword evidence="2" id="KW-0808">Transferase</keyword>
<sequence length="636" mass="75016">MEGNKINAPSKEFPKRSFLIKEQIGKGGEGVVYLAQAENWDKNFDVALKVQFSIKETESDFIKQLIEVQNDRDEIGSKSYKPTNIIRIYDIFNYQNQTIQVMEVGELNLFRYMKQNKQTLSYGQKIRICYQLLNSISYIHQRGLIHRDIKGENFILVNTEFKLIDFGLLREKNRLITSTNGTRIYQPPEILEQEDEGYYTQSIDVWALGCVFYEIFAEQELFPCHKLAISIQQIKDHKKNQYYVYSLIDQLKVSQLWKELIKQMLHPNYINRLSIKESITKVKFIISQELNSTQDQTGQKKDFDNKSLTDTKLQELNKTIQEQNQIIQQLQSQIQSKEEELSNQKDQIIKLEIENKKFKYQYEQSCKTIKQQADQIQNLQYVQNQNKLQVQQYINQQVSNLNNQFIQSMNSSKLIQENEAIVLKKKIQELEDEKLKLINKLNQSQNSETRKLSQETNQFQQQNTQKFEENFNEQIKFLVNIIGDLNNEIQNLEQSLQGFQSIQKILSSNNGQFNTQIQDLEKLINQKKVIIQNYEKIKQEIQQLSQQKQSISSQQSLSQQKQSIPSQQSVDFDQSKNKTLIKLQSPQEEQSVSQVKQINQFKQIQQQPQIQTNQNQRFPYQGDYSFQNIYPTSFNQ</sequence>
<dbReference type="CDD" id="cd00180">
    <property type="entry name" value="PKc"/>
    <property type="match status" value="1"/>
</dbReference>
<dbReference type="PROSITE" id="PS50011">
    <property type="entry name" value="PROTEIN_KINASE_DOM"/>
    <property type="match status" value="1"/>
</dbReference>
<feature type="coiled-coil region" evidence="6">
    <location>
        <begin position="313"/>
        <end position="354"/>
    </location>
</feature>
<dbReference type="InterPro" id="IPR008271">
    <property type="entry name" value="Ser/Thr_kinase_AS"/>
</dbReference>
<proteinExistence type="predicted"/>
<dbReference type="GO" id="GO:0005634">
    <property type="term" value="C:nucleus"/>
    <property type="evidence" value="ECO:0007669"/>
    <property type="project" value="TreeGrafter"/>
</dbReference>
<keyword evidence="4" id="KW-0418">Kinase</keyword>
<dbReference type="Pfam" id="PF00069">
    <property type="entry name" value="Pkinase"/>
    <property type="match status" value="1"/>
</dbReference>
<name>A0A8S1NU52_9CILI</name>
<organism evidence="8 9">
    <name type="scientific">Paramecium sonneborni</name>
    <dbReference type="NCBI Taxonomy" id="65129"/>
    <lineage>
        <taxon>Eukaryota</taxon>
        <taxon>Sar</taxon>
        <taxon>Alveolata</taxon>
        <taxon>Ciliophora</taxon>
        <taxon>Intramacronucleata</taxon>
        <taxon>Oligohymenophorea</taxon>
        <taxon>Peniculida</taxon>
        <taxon>Parameciidae</taxon>
        <taxon>Paramecium</taxon>
    </lineage>
</organism>
<keyword evidence="9" id="KW-1185">Reference proteome</keyword>
<comment type="caution">
    <text evidence="8">The sequence shown here is derived from an EMBL/GenBank/DDBJ whole genome shotgun (WGS) entry which is preliminary data.</text>
</comment>
<keyword evidence="5" id="KW-0067">ATP-binding</keyword>
<dbReference type="EMBL" id="CAJJDN010000060">
    <property type="protein sequence ID" value="CAD8093045.1"/>
    <property type="molecule type" value="Genomic_DNA"/>
</dbReference>
<dbReference type="SMART" id="SM00220">
    <property type="entry name" value="S_TKc"/>
    <property type="match status" value="1"/>
</dbReference>